<keyword evidence="3" id="KW-1185">Reference proteome</keyword>
<name>A0ABS1T678_9CLOT</name>
<evidence type="ECO:0000259" key="1">
    <source>
        <dbReference type="Pfam" id="PF00056"/>
    </source>
</evidence>
<dbReference type="Proteomes" id="UP000632377">
    <property type="component" value="Unassembled WGS sequence"/>
</dbReference>
<dbReference type="InterPro" id="IPR036291">
    <property type="entry name" value="NAD(P)-bd_dom_sf"/>
</dbReference>
<dbReference type="Pfam" id="PF00056">
    <property type="entry name" value="Ldh_1_N"/>
    <property type="match status" value="1"/>
</dbReference>
<organism evidence="2 3">
    <name type="scientific">Clostridium rhizosphaerae</name>
    <dbReference type="NCBI Taxonomy" id="2803861"/>
    <lineage>
        <taxon>Bacteria</taxon>
        <taxon>Bacillati</taxon>
        <taxon>Bacillota</taxon>
        <taxon>Clostridia</taxon>
        <taxon>Eubacteriales</taxon>
        <taxon>Clostridiaceae</taxon>
        <taxon>Clostridium</taxon>
    </lineage>
</organism>
<protein>
    <submittedName>
        <fullName evidence="2">Lactate dehydrogenase</fullName>
    </submittedName>
</protein>
<reference evidence="2 3" key="1">
    <citation type="submission" date="2021-01" db="EMBL/GenBank/DDBJ databases">
        <title>Genome public.</title>
        <authorList>
            <person name="Liu C."/>
            <person name="Sun Q."/>
        </authorList>
    </citation>
    <scope>NUCLEOTIDE SEQUENCE [LARGE SCALE GENOMIC DNA]</scope>
    <source>
        <strain evidence="2 3">YIM B02515</strain>
    </source>
</reference>
<dbReference type="RefSeq" id="WP_202747469.1">
    <property type="nucleotide sequence ID" value="NZ_JAESWC010000002.1"/>
</dbReference>
<dbReference type="Gene3D" id="3.40.50.720">
    <property type="entry name" value="NAD(P)-binding Rossmann-like Domain"/>
    <property type="match status" value="1"/>
</dbReference>
<evidence type="ECO:0000313" key="2">
    <source>
        <dbReference type="EMBL" id="MBL4934825.1"/>
    </source>
</evidence>
<feature type="domain" description="Lactate/malate dehydrogenase N-terminal" evidence="1">
    <location>
        <begin position="118"/>
        <end position="262"/>
    </location>
</feature>
<gene>
    <name evidence="2" type="ORF">JK636_03530</name>
</gene>
<evidence type="ECO:0000313" key="3">
    <source>
        <dbReference type="Proteomes" id="UP000632377"/>
    </source>
</evidence>
<accession>A0ABS1T678</accession>
<proteinExistence type="predicted"/>
<dbReference type="SUPFAM" id="SSF51735">
    <property type="entry name" value="NAD(P)-binding Rossmann-fold domains"/>
    <property type="match status" value="1"/>
</dbReference>
<dbReference type="EMBL" id="JAESWC010000002">
    <property type="protein sequence ID" value="MBL4934825.1"/>
    <property type="molecule type" value="Genomic_DNA"/>
</dbReference>
<comment type="caution">
    <text evidence="2">The sequence shown here is derived from an EMBL/GenBank/DDBJ whole genome shotgun (WGS) entry which is preliminary data.</text>
</comment>
<dbReference type="InterPro" id="IPR001236">
    <property type="entry name" value="Lactate/malate_DH_N"/>
</dbReference>
<sequence>MIFYKIKGKIVLSKIPRDSYEIISEEEAKNTDGIIYSLTNMNPRKSRRSFCVTNPSELFLEKEDLKLLKNQSSTAEASDIPDWIKNKISNREITCINATFPNWEEVIDGPALPQGKWRINIIGLGDVGGNLAAGLRLAASDYVSEIGLYDIDPNRIKRWKYEAAQVLSPSYEMIPPKLYPLTEDTMFDCDMFVFCISVGVPEVGKEPEDVRIAQFEGNAEVLKQYSKLAREKNFKGLFIVMSDPVDLLSNIAYNFSNMDEDGNMDFKGLAPEQIRAYGLGVMHGRAAYFAEEEGALQYLTEGRCFGPHGEGVVVADSIKNYNEKLSDYLTVRTKNANLDVRTFGFKPYIAPAFSSGVLSFIETIKGNWHYSATSIGGIFMGSRNKLLKSGVELETYDFPDNLYNKLQNTYDYLADWYEKPIFHK</sequence>